<keyword evidence="14" id="KW-1185">Reference proteome</keyword>
<dbReference type="PANTHER" id="PTHR30365:SF15">
    <property type="entry name" value="CYTOCHROME BD UBIQUINOL OXIDASE SUBUNIT 1"/>
    <property type="match status" value="1"/>
</dbReference>
<feature type="transmembrane region" description="Helical" evidence="12">
    <location>
        <begin position="375"/>
        <end position="397"/>
    </location>
</feature>
<evidence type="ECO:0000313" key="13">
    <source>
        <dbReference type="EMBL" id="TPR14173.1"/>
    </source>
</evidence>
<feature type="transmembrane region" description="Helical" evidence="12">
    <location>
        <begin position="223"/>
        <end position="241"/>
    </location>
</feature>
<feature type="transmembrane region" description="Helical" evidence="12">
    <location>
        <begin position="132"/>
        <end position="155"/>
    </location>
</feature>
<evidence type="ECO:0000256" key="7">
    <source>
        <dbReference type="ARBA" id="ARBA00022723"/>
    </source>
</evidence>
<evidence type="ECO:0000256" key="10">
    <source>
        <dbReference type="ARBA" id="ARBA00023004"/>
    </source>
</evidence>
<keyword evidence="9 12" id="KW-1133">Transmembrane helix</keyword>
<feature type="transmembrane region" description="Helical" evidence="12">
    <location>
        <begin position="58"/>
        <end position="76"/>
    </location>
</feature>
<sequence>MFNFALNVLPFARFQFAMTTIFHYFFIPMSIGIGLSVCIMETMYAITKNKIYQTMTKFWGRIFLLAFAVGVVTGLIQEFQFGMNWSQYSRFMGDIFGAPLAIEALLAFFLESTFLGVWMFTWDKFKPAWHALMIWLVFLASAASALWILTANSFMQHPVGYKLTSSGHVEMTSFKALLTNQQLWYEFPHVISSCIVTGSFIVAGTSAWMIFRKKSVGFFRKSMRLGLVLGIVGCLGAVTSGDLQSGYLIKDQPMKFAASEGIYNHTENPAPWSVFQLTNTKTHQEYGKIEIPYMLSFLSYHKFSGSVAGMDEANRALHKQYDGKFGKNMDYSLNVNVLFFAFRLMAAGFGGLTFIALLGLWFSRRRKNTIVKQKWLTFILFLATFAPFVINTGGWLFTELGRDPWVVYGLLPIAKAVSPSTSPASVIFTIIVYFLLFVTLASCMVFYAKKSLYKGPESIDKTIDYDNDDPFSKEAFNK</sequence>
<evidence type="ECO:0000256" key="1">
    <source>
        <dbReference type="ARBA" id="ARBA00004651"/>
    </source>
</evidence>
<evidence type="ECO:0000256" key="12">
    <source>
        <dbReference type="PIRNR" id="PIRNR006446"/>
    </source>
</evidence>
<feature type="transmembrane region" description="Helical" evidence="12">
    <location>
        <begin position="337"/>
        <end position="363"/>
    </location>
</feature>
<evidence type="ECO:0000256" key="4">
    <source>
        <dbReference type="ARBA" id="ARBA00022475"/>
    </source>
</evidence>
<dbReference type="Proteomes" id="UP000767392">
    <property type="component" value="Unassembled WGS sequence"/>
</dbReference>
<feature type="transmembrane region" description="Helical" evidence="12">
    <location>
        <begin position="190"/>
        <end position="211"/>
    </location>
</feature>
<keyword evidence="6 12" id="KW-0812">Transmembrane</keyword>
<organism evidence="13 14">
    <name type="scientific">Apilactobacillus timberlakei</name>
    <dbReference type="NCBI Taxonomy" id="2008380"/>
    <lineage>
        <taxon>Bacteria</taxon>
        <taxon>Bacillati</taxon>
        <taxon>Bacillota</taxon>
        <taxon>Bacilli</taxon>
        <taxon>Lactobacillales</taxon>
        <taxon>Lactobacillaceae</taxon>
        <taxon>Apilactobacillus</taxon>
    </lineage>
</organism>
<gene>
    <name evidence="13" type="ORF">DY048_04300</name>
</gene>
<keyword evidence="11 12" id="KW-0472">Membrane</keyword>
<dbReference type="RefSeq" id="WP_105987900.1">
    <property type="nucleotide sequence ID" value="NZ_POST01000003.1"/>
</dbReference>
<comment type="subcellular location">
    <subcellularLocation>
        <location evidence="1">Cell membrane</location>
        <topology evidence="1">Multi-pass membrane protein</topology>
    </subcellularLocation>
</comment>
<feature type="transmembrane region" description="Helical" evidence="12">
    <location>
        <begin position="96"/>
        <end position="120"/>
    </location>
</feature>
<protein>
    <submittedName>
        <fullName evidence="13">Cytochrome ubiquinol oxidase subunit I</fullName>
    </submittedName>
</protein>
<comment type="caution">
    <text evidence="13">The sequence shown here is derived from an EMBL/GenBank/DDBJ whole genome shotgun (WGS) entry which is preliminary data.</text>
</comment>
<dbReference type="EMBL" id="QUAM01000003">
    <property type="protein sequence ID" value="TPR14173.1"/>
    <property type="molecule type" value="Genomic_DNA"/>
</dbReference>
<comment type="similarity">
    <text evidence="2 12">Belongs to the cytochrome ubiquinol oxidase subunit 1 family.</text>
</comment>
<evidence type="ECO:0000313" key="14">
    <source>
        <dbReference type="Proteomes" id="UP000767392"/>
    </source>
</evidence>
<keyword evidence="8 12" id="KW-0249">Electron transport</keyword>
<dbReference type="InterPro" id="IPR002585">
    <property type="entry name" value="Cyt-d_ubiquinol_oxidase_su_1"/>
</dbReference>
<feature type="transmembrane region" description="Helical" evidence="12">
    <location>
        <begin position="426"/>
        <end position="448"/>
    </location>
</feature>
<evidence type="ECO:0000256" key="11">
    <source>
        <dbReference type="ARBA" id="ARBA00023136"/>
    </source>
</evidence>
<dbReference type="PIRSF" id="PIRSF006446">
    <property type="entry name" value="Cyt_quinol_oxidase_1"/>
    <property type="match status" value="1"/>
</dbReference>
<feature type="transmembrane region" description="Helical" evidence="12">
    <location>
        <begin position="20"/>
        <end position="46"/>
    </location>
</feature>
<evidence type="ECO:0000256" key="9">
    <source>
        <dbReference type="ARBA" id="ARBA00022989"/>
    </source>
</evidence>
<evidence type="ECO:0000256" key="2">
    <source>
        <dbReference type="ARBA" id="ARBA00009819"/>
    </source>
</evidence>
<keyword evidence="3 12" id="KW-0813">Transport</keyword>
<proteinExistence type="inferred from homology"/>
<evidence type="ECO:0000256" key="5">
    <source>
        <dbReference type="ARBA" id="ARBA00022617"/>
    </source>
</evidence>
<dbReference type="PANTHER" id="PTHR30365">
    <property type="entry name" value="CYTOCHROME D UBIQUINOL OXIDASE"/>
    <property type="match status" value="1"/>
</dbReference>
<evidence type="ECO:0000256" key="3">
    <source>
        <dbReference type="ARBA" id="ARBA00022448"/>
    </source>
</evidence>
<name>A0ABY2YUB9_9LACO</name>
<keyword evidence="5 12" id="KW-0349">Heme</keyword>
<dbReference type="Pfam" id="PF01654">
    <property type="entry name" value="Cyt_bd_oxida_I"/>
    <property type="match status" value="1"/>
</dbReference>
<reference evidence="13 14" key="1">
    <citation type="submission" date="2018-08" db="EMBL/GenBank/DDBJ databases">
        <title>Comparative genomics of wild bee and flower associated Lactobacillus reveals potential adaptation to the bee host.</title>
        <authorList>
            <person name="Vuong H.Q."/>
            <person name="Mcfrederick Q.S."/>
        </authorList>
    </citation>
    <scope>NUCLEOTIDE SEQUENCE [LARGE SCALE GENOMIC DNA]</scope>
    <source>
        <strain evidence="13 14">HV_04</strain>
    </source>
</reference>
<keyword evidence="4 12" id="KW-1003">Cell membrane</keyword>
<evidence type="ECO:0000256" key="8">
    <source>
        <dbReference type="ARBA" id="ARBA00022982"/>
    </source>
</evidence>
<accession>A0ABY2YUB9</accession>
<keyword evidence="7 12" id="KW-0479">Metal-binding</keyword>
<keyword evidence="10 12" id="KW-0408">Iron</keyword>
<evidence type="ECO:0000256" key="6">
    <source>
        <dbReference type="ARBA" id="ARBA00022692"/>
    </source>
</evidence>